<sequence>MSGKIAMLPDALRTVARGRYERAAPDSSSGSTWTSILGIANIRSDPASPAGSLLAARRRHPPGQIARLAVLVLDDGKGSAGGMHVCVPMTKDADAAGGIVRGDGMMLARVSLALPGRLPASAGLDEDGRRIKSGQNRTASLAAGVGWPHAPFSLERLNASTASHLDRLTTNHAPAFDRAPSGRRRAATIAGRCTNKAIFAGHIPDCQRTSLSDFMVVSRLG</sequence>
<comment type="caution">
    <text evidence="1">The sequence shown here is derived from an EMBL/GenBank/DDBJ whole genome shotgun (WGS) entry which is preliminary data.</text>
</comment>
<accession>A0ACC4DLZ5</accession>
<organism evidence="1 2">
    <name type="scientific">Purpureocillium lilacinum</name>
    <name type="common">Paecilomyces lilacinus</name>
    <dbReference type="NCBI Taxonomy" id="33203"/>
    <lineage>
        <taxon>Eukaryota</taxon>
        <taxon>Fungi</taxon>
        <taxon>Dikarya</taxon>
        <taxon>Ascomycota</taxon>
        <taxon>Pezizomycotina</taxon>
        <taxon>Sordariomycetes</taxon>
        <taxon>Hypocreomycetidae</taxon>
        <taxon>Hypocreales</taxon>
        <taxon>Ophiocordycipitaceae</taxon>
        <taxon>Purpureocillium</taxon>
    </lineage>
</organism>
<name>A0ACC4DLZ5_PURLI</name>
<evidence type="ECO:0000313" key="1">
    <source>
        <dbReference type="EMBL" id="KAL3956471.1"/>
    </source>
</evidence>
<proteinExistence type="predicted"/>
<gene>
    <name evidence="1" type="ORF">ACCO45_009317</name>
</gene>
<dbReference type="EMBL" id="JBGNUJ010000008">
    <property type="protein sequence ID" value="KAL3956471.1"/>
    <property type="molecule type" value="Genomic_DNA"/>
</dbReference>
<evidence type="ECO:0000313" key="2">
    <source>
        <dbReference type="Proteomes" id="UP001638806"/>
    </source>
</evidence>
<protein>
    <submittedName>
        <fullName evidence="1">Uncharacterized protein</fullName>
    </submittedName>
</protein>
<reference evidence="1" key="1">
    <citation type="submission" date="2024-12" db="EMBL/GenBank/DDBJ databases">
        <title>Comparative genomics and development of molecular markers within Purpureocillium lilacinum and among Purpureocillium species.</title>
        <authorList>
            <person name="Yeh Z.-Y."/>
            <person name="Ni N.-T."/>
            <person name="Lo P.-H."/>
            <person name="Mushyakhwo K."/>
            <person name="Lin C.-F."/>
            <person name="Nai Y.-S."/>
        </authorList>
    </citation>
    <scope>NUCLEOTIDE SEQUENCE</scope>
    <source>
        <strain evidence="1">NCHU-NPUST-175</strain>
    </source>
</reference>
<keyword evidence="2" id="KW-1185">Reference proteome</keyword>
<dbReference type="Proteomes" id="UP001638806">
    <property type="component" value="Unassembled WGS sequence"/>
</dbReference>